<keyword evidence="3" id="KW-1185">Reference proteome</keyword>
<dbReference type="EMBL" id="CAKOFQ010007312">
    <property type="protein sequence ID" value="CAH1998041.1"/>
    <property type="molecule type" value="Genomic_DNA"/>
</dbReference>
<dbReference type="AlphaFoldDB" id="A0A9P0PT89"/>
<comment type="caution">
    <text evidence="2">The sequence shown here is derived from an EMBL/GenBank/DDBJ whole genome shotgun (WGS) entry which is preliminary data.</text>
</comment>
<feature type="compositionally biased region" description="Acidic residues" evidence="1">
    <location>
        <begin position="297"/>
        <end position="311"/>
    </location>
</feature>
<sequence length="390" mass="43792">MLIWKRLNVDLRLKFLKLKFPGIIGIHGTITLKNLENNLGIKRGLINGLGSIFKAITGNLDASDGEKFESLISDLQNNQNKLSEAINSQNTLSVELIDNFNKAINQITHNQKLLEAKINQLSIDMINTQAYIENGIFLRDTISEIINIYHIIISMSSRTKRILAAALETDINTQVLEEALSHSIVFTNEDITENVTNDGLSKGISETGSVLALTLSYDDMNVDIIDALARTTFPNYVMLTYSSLPICFKDDLKGILENLQTSSELLDGEMNAAAGRQDQSVPKDADPDHEMEKENQPDEPDPDFIVTEDENCTAGQEPARQKKPKRKRKPENIHWTREKIKCNRMQGKDYLGYSRSKSGQVLQNSERQCRSLGPACSSMKCLKYVQKQTL</sequence>
<evidence type="ECO:0000256" key="1">
    <source>
        <dbReference type="SAM" id="MobiDB-lite"/>
    </source>
</evidence>
<dbReference type="Proteomes" id="UP001152888">
    <property type="component" value="Unassembled WGS sequence"/>
</dbReference>
<gene>
    <name evidence="2" type="ORF">ACAOBT_LOCUS24106</name>
</gene>
<organism evidence="2 3">
    <name type="scientific">Acanthoscelides obtectus</name>
    <name type="common">Bean weevil</name>
    <name type="synonym">Bruchus obtectus</name>
    <dbReference type="NCBI Taxonomy" id="200917"/>
    <lineage>
        <taxon>Eukaryota</taxon>
        <taxon>Metazoa</taxon>
        <taxon>Ecdysozoa</taxon>
        <taxon>Arthropoda</taxon>
        <taxon>Hexapoda</taxon>
        <taxon>Insecta</taxon>
        <taxon>Pterygota</taxon>
        <taxon>Neoptera</taxon>
        <taxon>Endopterygota</taxon>
        <taxon>Coleoptera</taxon>
        <taxon>Polyphaga</taxon>
        <taxon>Cucujiformia</taxon>
        <taxon>Chrysomeloidea</taxon>
        <taxon>Chrysomelidae</taxon>
        <taxon>Bruchinae</taxon>
        <taxon>Bruchini</taxon>
        <taxon>Acanthoscelides</taxon>
    </lineage>
</organism>
<feature type="compositionally biased region" description="Basic and acidic residues" evidence="1">
    <location>
        <begin position="281"/>
        <end position="296"/>
    </location>
</feature>
<evidence type="ECO:0000313" key="2">
    <source>
        <dbReference type="EMBL" id="CAH1998041.1"/>
    </source>
</evidence>
<protein>
    <submittedName>
        <fullName evidence="2">Uncharacterized protein</fullName>
    </submittedName>
</protein>
<name>A0A9P0PT89_ACAOB</name>
<proteinExistence type="predicted"/>
<accession>A0A9P0PT89</accession>
<dbReference type="OrthoDB" id="6782731at2759"/>
<reference evidence="2" key="1">
    <citation type="submission" date="2022-03" db="EMBL/GenBank/DDBJ databases">
        <authorList>
            <person name="Sayadi A."/>
        </authorList>
    </citation>
    <scope>NUCLEOTIDE SEQUENCE</scope>
</reference>
<evidence type="ECO:0000313" key="3">
    <source>
        <dbReference type="Proteomes" id="UP001152888"/>
    </source>
</evidence>
<feature type="region of interest" description="Disordered" evidence="1">
    <location>
        <begin position="273"/>
        <end position="333"/>
    </location>
</feature>